<sequence length="117" mass="13203">MKLNHFCYFLMALAAIASAVLPYHLIAWGVFINLLTFLIYGGDKLAACKGWSRVPELTLLAFGLTGGWPGAIAGQHLFHHKTQKQPFKTWFWLSVVISLAAMAGGYWLYLFMQVHMR</sequence>
<proteinExistence type="predicted"/>
<keyword evidence="1" id="KW-0812">Transmembrane</keyword>
<dbReference type="KEGG" id="ebt:EBL_c19470"/>
<feature type="transmembrane region" description="Helical" evidence="1">
    <location>
        <begin position="90"/>
        <end position="109"/>
    </location>
</feature>
<dbReference type="Proteomes" id="UP000001955">
    <property type="component" value="Chromosome"/>
</dbReference>
<keyword evidence="3" id="KW-1185">Reference proteome</keyword>
<feature type="transmembrane region" description="Helical" evidence="1">
    <location>
        <begin position="7"/>
        <end position="40"/>
    </location>
</feature>
<accession>K6VVS5</accession>
<keyword evidence="1" id="KW-1133">Transmembrane helix</keyword>
<protein>
    <submittedName>
        <fullName evidence="2">Putative membrane protein</fullName>
    </submittedName>
</protein>
<accession>I2B935</accession>
<dbReference type="Pfam" id="PF06961">
    <property type="entry name" value="DUF1294"/>
    <property type="match status" value="1"/>
</dbReference>
<evidence type="ECO:0000313" key="3">
    <source>
        <dbReference type="Proteomes" id="UP000001955"/>
    </source>
</evidence>
<dbReference type="PATRIC" id="fig|630626.3.peg.1890"/>
<dbReference type="STRING" id="630626.EBL_c19470"/>
<dbReference type="AlphaFoldDB" id="I2B935"/>
<dbReference type="InterPro" id="IPR012156">
    <property type="entry name" value="Cold_shock_CspA"/>
</dbReference>
<organism evidence="2 3">
    <name type="scientific">Shimwellia blattae (strain ATCC 29907 / DSM 4481 / JCM 1650 / NBRC 105725 / CDC 9005-74)</name>
    <name type="common">Escherichia blattae</name>
    <dbReference type="NCBI Taxonomy" id="630626"/>
    <lineage>
        <taxon>Bacteria</taxon>
        <taxon>Pseudomonadati</taxon>
        <taxon>Pseudomonadota</taxon>
        <taxon>Gammaproteobacteria</taxon>
        <taxon>Enterobacterales</taxon>
        <taxon>Enterobacteriaceae</taxon>
        <taxon>Shimwellia</taxon>
    </lineage>
</organism>
<evidence type="ECO:0000313" key="2">
    <source>
        <dbReference type="EMBL" id="AFJ47039.1"/>
    </source>
</evidence>
<keyword evidence="1" id="KW-0472">Membrane</keyword>
<dbReference type="EMBL" id="CP001560">
    <property type="protein sequence ID" value="AFJ47039.1"/>
    <property type="molecule type" value="Genomic_DNA"/>
</dbReference>
<dbReference type="eggNOG" id="COG3326">
    <property type="taxonomic scope" value="Bacteria"/>
</dbReference>
<feature type="transmembrane region" description="Helical" evidence="1">
    <location>
        <begin position="60"/>
        <end position="78"/>
    </location>
</feature>
<evidence type="ECO:0000256" key="1">
    <source>
        <dbReference type="SAM" id="Phobius"/>
    </source>
</evidence>
<reference evidence="2 3" key="1">
    <citation type="journal article" date="2012" name="J. Bacteriol.">
        <title>Complete genome sequence of the B12-producing Shimwellia blattae strain DSM 4481, isolated from a cockroach.</title>
        <authorList>
            <person name="Brzuszkiewicz E."/>
            <person name="Waschkowitz T."/>
            <person name="Wiezer A."/>
            <person name="Daniel R."/>
        </authorList>
    </citation>
    <scope>NUCLEOTIDE SEQUENCE [LARGE SCALE GENOMIC DNA]</scope>
    <source>
        <strain evidence="3">ATCC 29907 / DSM 4481 / JCM 1650 / NBRC 105725 / CDC 9005-74</strain>
    </source>
</reference>
<dbReference type="OrthoDB" id="72963at2"/>
<dbReference type="RefSeq" id="WP_002440958.1">
    <property type="nucleotide sequence ID" value="NC_017910.1"/>
</dbReference>
<dbReference type="PIRSF" id="PIRSF002599">
    <property type="entry name" value="Cold_shock_A"/>
    <property type="match status" value="1"/>
</dbReference>
<dbReference type="GO" id="GO:0003676">
    <property type="term" value="F:nucleic acid binding"/>
    <property type="evidence" value="ECO:0007669"/>
    <property type="project" value="InterPro"/>
</dbReference>
<gene>
    <name evidence="2" type="ordered locus">EBL_c19470</name>
</gene>
<dbReference type="InterPro" id="IPR010718">
    <property type="entry name" value="DUF1294"/>
</dbReference>
<name>I2B935_SHIBC</name>
<dbReference type="HOGENOM" id="CLU_091970_1_2_6"/>